<evidence type="ECO:0000313" key="2">
    <source>
        <dbReference type="EMBL" id="QHU09463.1"/>
    </source>
</evidence>
<feature type="region of interest" description="Disordered" evidence="1">
    <location>
        <begin position="75"/>
        <end position="97"/>
    </location>
</feature>
<name>A0A6C0JVP8_9ZZZZ</name>
<reference evidence="2" key="1">
    <citation type="journal article" date="2020" name="Nature">
        <title>Giant virus diversity and host interactions through global metagenomics.</title>
        <authorList>
            <person name="Schulz F."/>
            <person name="Roux S."/>
            <person name="Paez-Espino D."/>
            <person name="Jungbluth S."/>
            <person name="Walsh D.A."/>
            <person name="Denef V.J."/>
            <person name="McMahon K.D."/>
            <person name="Konstantinidis K.T."/>
            <person name="Eloe-Fadrosh E.A."/>
            <person name="Kyrpides N.C."/>
            <person name="Woyke T."/>
        </authorList>
    </citation>
    <scope>NUCLEOTIDE SEQUENCE</scope>
    <source>
        <strain evidence="2">GVMAG-S-1101164-105</strain>
    </source>
</reference>
<organism evidence="2">
    <name type="scientific">viral metagenome</name>
    <dbReference type="NCBI Taxonomy" id="1070528"/>
    <lineage>
        <taxon>unclassified sequences</taxon>
        <taxon>metagenomes</taxon>
        <taxon>organismal metagenomes</taxon>
    </lineage>
</organism>
<accession>A0A6C0JVP8</accession>
<dbReference type="AlphaFoldDB" id="A0A6C0JVP8"/>
<feature type="compositionally biased region" description="Basic residues" evidence="1">
    <location>
        <begin position="76"/>
        <end position="97"/>
    </location>
</feature>
<protein>
    <submittedName>
        <fullName evidence="2">Uncharacterized protein</fullName>
    </submittedName>
</protein>
<sequence length="97" mass="10598">MSQANVLGTAGIDTSALAVRTPTTTLGVTLPTNTLSGTNNTEHNLILKRLDEIKTAINDGFSQMATKINEMGMKHTGGRRRLRKKQSRITAKNRKSF</sequence>
<dbReference type="EMBL" id="MN740737">
    <property type="protein sequence ID" value="QHU09463.1"/>
    <property type="molecule type" value="Genomic_DNA"/>
</dbReference>
<proteinExistence type="predicted"/>
<evidence type="ECO:0000256" key="1">
    <source>
        <dbReference type="SAM" id="MobiDB-lite"/>
    </source>
</evidence>